<proteinExistence type="predicted"/>
<keyword evidence="4" id="KW-0812">Transmembrane</keyword>
<dbReference type="SUPFAM" id="SSF56672">
    <property type="entry name" value="DNA/RNA polymerases"/>
    <property type="match status" value="1"/>
</dbReference>
<dbReference type="InterPro" id="IPR043502">
    <property type="entry name" value="DNA/RNA_pol_sf"/>
</dbReference>
<keyword evidence="2" id="KW-0808">Transferase</keyword>
<evidence type="ECO:0000256" key="3">
    <source>
        <dbReference type="ARBA" id="ARBA00022695"/>
    </source>
</evidence>
<keyword evidence="4" id="KW-0472">Membrane</keyword>
<reference evidence="5" key="1">
    <citation type="submission" date="2024-05" db="EMBL/GenBank/DDBJ databases">
        <title>Viral Diversity and Horizontal Gene Transfer Among Viruses in Setosphaeria turcica Population from Northern Corn Leaf Blight of Maize.</title>
        <authorList>
            <person name="Jia J."/>
            <person name="Mu F."/>
        </authorList>
    </citation>
    <scope>NUCLEOTIDE SEQUENCE</scope>
    <source>
        <strain evidence="5">QW114</strain>
    </source>
</reference>
<dbReference type="GO" id="GO:0003968">
    <property type="term" value="F:RNA-directed RNA polymerase activity"/>
    <property type="evidence" value="ECO:0007669"/>
    <property type="project" value="UniProtKB-KW"/>
</dbReference>
<evidence type="ECO:0000256" key="2">
    <source>
        <dbReference type="ARBA" id="ARBA00022679"/>
    </source>
</evidence>
<dbReference type="Pfam" id="PF05919">
    <property type="entry name" value="Mitovir_RNA_pol"/>
    <property type="match status" value="1"/>
</dbReference>
<keyword evidence="3" id="KW-0548">Nucleotidyltransferase</keyword>
<name>A0AAU7YEH1_9VIRU</name>
<dbReference type="EMBL" id="PP926269">
    <property type="protein sequence ID" value="XBY85598.1"/>
    <property type="molecule type" value="Genomic_RNA"/>
</dbReference>
<keyword evidence="4" id="KW-1133">Transmembrane helix</keyword>
<evidence type="ECO:0000313" key="5">
    <source>
        <dbReference type="EMBL" id="XBY85598.1"/>
    </source>
</evidence>
<sequence length="671" mass="76983">MYGLPTIIPFSYRKIMRIFIDYGRGSSGRNQEIKKVSCDLDITSTPLDNNEETILGFPYKYQLRCIRAVLTLLSIYRVFPTKPKVSLDTITSPQGEYDVSVLPEQALRESVKELVPSLELKVGKSYLIGGESAGPNSKKSIWGTEADAVAFVSSFKHLISLIKLNGVKNVKYSIYFLIILVLSLPFYGVDYLFSRKKAKLGKLSVVYDQAGKARVIAITNWWIQQCLKPLHDSIFSLLKTFPTDGTFNQLKPLQTLVRKNKRMYGFDLSAATDRLPIDLQVQILNILKYNGNEWKNLLSIPWDYKGKDIYYSVGQPMGAYSSWGMLALTHHVLVRYSARRAGVTDFNDYAILGDDVVIANDIVAHEYLLVMKSLGLSINLSKSVISSRFTEFAKVWLGPRELNLSPLGPGLILQAMRHKFYVPRMIIEGRNLGLIPYYSPGTLSNCIPKFLRKKDTIGIILGSYLLNKFTKEPIILSKNKFSTLHFRLSSTLINKLYALFFKTARRNIDLGRTKMVESLLHLLAKGWRTSTTRLGPLFIADLVWFLIKPGFWYYLKSLDKSLSEYLTRSMEIDDFENSLKEFPGEFRYERIMASYLTSIVVSSIDWKDKENLRTSYETLKEVLKVLPPVNEWHGFDINKHLWYSDSLAVQEMDLELYWNNKFMVELQLQRI</sequence>
<organism evidence="5">
    <name type="scientific">Exserohilum turcicum mitovirus 5</name>
    <dbReference type="NCBI Taxonomy" id="3229029"/>
    <lineage>
        <taxon>Viruses</taxon>
        <taxon>Riboviria</taxon>
        <taxon>Orthornavirae</taxon>
        <taxon>Lenarviricota</taxon>
        <taxon>Howeltoviricetes</taxon>
        <taxon>Cryppavirales</taxon>
        <taxon>Mitoviridae</taxon>
        <taxon>Mitovirus</taxon>
    </lineage>
</organism>
<evidence type="ECO:0000256" key="1">
    <source>
        <dbReference type="ARBA" id="ARBA00022484"/>
    </source>
</evidence>
<protein>
    <submittedName>
        <fullName evidence="5">RNA-dependent RNA polymerase</fullName>
    </submittedName>
</protein>
<dbReference type="InterPro" id="IPR008686">
    <property type="entry name" value="RNA_pol_mitovir"/>
</dbReference>
<accession>A0AAU7YEH1</accession>
<feature type="transmembrane region" description="Helical" evidence="4">
    <location>
        <begin position="172"/>
        <end position="193"/>
    </location>
</feature>
<keyword evidence="1 5" id="KW-0696">RNA-directed RNA polymerase</keyword>
<evidence type="ECO:0000256" key="4">
    <source>
        <dbReference type="SAM" id="Phobius"/>
    </source>
</evidence>
<dbReference type="PANTHER" id="PTHR34456">
    <property type="entry name" value="MITOVIRUS RNA-DEPENDENT RNA POLYMERASE"/>
    <property type="match status" value="1"/>
</dbReference>
<dbReference type="PANTHER" id="PTHR34456:SF13">
    <property type="entry name" value="REVERSE TRANSCRIPTASE DOMAIN-CONTAINING PROTEIN"/>
    <property type="match status" value="1"/>
</dbReference>